<evidence type="ECO:0000256" key="12">
    <source>
        <dbReference type="SAM" id="SignalP"/>
    </source>
</evidence>
<feature type="domain" description="SRCR" evidence="13">
    <location>
        <begin position="23"/>
        <end position="125"/>
    </location>
</feature>
<keyword evidence="3 12" id="KW-0732">Signal</keyword>
<feature type="disulfide bond" evidence="9">
    <location>
        <begin position="578"/>
        <end position="588"/>
    </location>
</feature>
<keyword evidence="7 9" id="KW-1015">Disulfide bond</keyword>
<comment type="subcellular location">
    <subcellularLocation>
        <location evidence="1">Membrane</location>
        <topology evidence="1">Single-pass membrane protein</topology>
    </subcellularLocation>
</comment>
<feature type="disulfide bond" evidence="9">
    <location>
        <begin position="326"/>
        <end position="390"/>
    </location>
</feature>
<dbReference type="PRINTS" id="PR00258">
    <property type="entry name" value="SPERACTRCPTR"/>
</dbReference>
<feature type="domain" description="SRCR" evidence="13">
    <location>
        <begin position="996"/>
        <end position="1090"/>
    </location>
</feature>
<dbReference type="GeneTree" id="ENSGT00940000157963"/>
<dbReference type="InParanoid" id="A0A3Q3MRN3"/>
<dbReference type="InterPro" id="IPR001190">
    <property type="entry name" value="SRCR"/>
</dbReference>
<keyword evidence="6 11" id="KW-0472">Membrane</keyword>
<feature type="signal peptide" evidence="12">
    <location>
        <begin position="1"/>
        <end position="19"/>
    </location>
</feature>
<feature type="chain" id="PRO_5018534416" evidence="12">
    <location>
        <begin position="20"/>
        <end position="1288"/>
    </location>
</feature>
<dbReference type="PANTHER" id="PTHR19331">
    <property type="entry name" value="SCAVENGER RECEPTOR DOMAIN-CONTAINING"/>
    <property type="match status" value="1"/>
</dbReference>
<feature type="region of interest" description="Disordered" evidence="10">
    <location>
        <begin position="1255"/>
        <end position="1288"/>
    </location>
</feature>
<feature type="domain" description="SRCR" evidence="13">
    <location>
        <begin position="299"/>
        <end position="399"/>
    </location>
</feature>
<feature type="disulfide bond" evidence="9">
    <location>
        <begin position="94"/>
        <end position="104"/>
    </location>
</feature>
<accession>A0A3Q3MRN3</accession>
<reference evidence="14" key="2">
    <citation type="submission" date="2025-09" db="UniProtKB">
        <authorList>
            <consortium name="Ensembl"/>
        </authorList>
    </citation>
    <scope>IDENTIFICATION</scope>
</reference>
<feature type="domain" description="SRCR" evidence="13">
    <location>
        <begin position="712"/>
        <end position="821"/>
    </location>
</feature>
<feature type="disulfide bond" evidence="9">
    <location>
        <begin position="442"/>
        <end position="503"/>
    </location>
</feature>
<feature type="disulfide bond" evidence="9">
    <location>
        <begin position="474"/>
        <end position="484"/>
    </location>
</feature>
<dbReference type="Ensembl" id="ENSMAMT00000026140.2">
    <property type="protein sequence ID" value="ENSMAMP00000025486.1"/>
    <property type="gene ID" value="ENSMAMG00000017114.2"/>
</dbReference>
<feature type="transmembrane region" description="Helical" evidence="11">
    <location>
        <begin position="1107"/>
        <end position="1128"/>
    </location>
</feature>
<organism evidence="14 15">
    <name type="scientific">Mastacembelus armatus</name>
    <name type="common">zig-zag eel</name>
    <dbReference type="NCBI Taxonomy" id="205130"/>
    <lineage>
        <taxon>Eukaryota</taxon>
        <taxon>Metazoa</taxon>
        <taxon>Chordata</taxon>
        <taxon>Craniata</taxon>
        <taxon>Vertebrata</taxon>
        <taxon>Euteleostomi</taxon>
        <taxon>Actinopterygii</taxon>
        <taxon>Neopterygii</taxon>
        <taxon>Teleostei</taxon>
        <taxon>Neoteleostei</taxon>
        <taxon>Acanthomorphata</taxon>
        <taxon>Anabantaria</taxon>
        <taxon>Synbranchiformes</taxon>
        <taxon>Mastacembelidae</taxon>
        <taxon>Mastacembelus</taxon>
    </lineage>
</organism>
<feature type="disulfide bond" evidence="9">
    <location>
        <begin position="369"/>
        <end position="379"/>
    </location>
</feature>
<name>A0A3Q3MRN3_9TELE</name>
<evidence type="ECO:0000256" key="8">
    <source>
        <dbReference type="ARBA" id="ARBA00023180"/>
    </source>
</evidence>
<dbReference type="SUPFAM" id="SSF56487">
    <property type="entry name" value="SRCR-like"/>
    <property type="match status" value="9"/>
</dbReference>
<evidence type="ECO:0000256" key="9">
    <source>
        <dbReference type="PROSITE-ProRule" id="PRU00196"/>
    </source>
</evidence>
<protein>
    <submittedName>
        <fullName evidence="14">Scavenger receptor cysteine-rich type 1 protein M130-like</fullName>
    </submittedName>
</protein>
<dbReference type="STRING" id="205130.ENSMAMP00000025486"/>
<dbReference type="GO" id="GO:0016020">
    <property type="term" value="C:membrane"/>
    <property type="evidence" value="ECO:0007669"/>
    <property type="project" value="UniProtKB-SubCell"/>
</dbReference>
<dbReference type="Proteomes" id="UP000261640">
    <property type="component" value="Unplaced"/>
</dbReference>
<evidence type="ECO:0000256" key="4">
    <source>
        <dbReference type="ARBA" id="ARBA00022737"/>
    </source>
</evidence>
<feature type="domain" description="SRCR" evidence="13">
    <location>
        <begin position="820"/>
        <end position="918"/>
    </location>
</feature>
<dbReference type="PANTHER" id="PTHR19331:SF468">
    <property type="entry name" value="SCAVENGER RECEPTOR CYSTEINE-RICH TYPE 1 PROTEIN M160"/>
    <property type="match status" value="1"/>
</dbReference>
<evidence type="ECO:0000313" key="14">
    <source>
        <dbReference type="Ensembl" id="ENSMAMP00000025486.1"/>
    </source>
</evidence>
<evidence type="ECO:0000256" key="1">
    <source>
        <dbReference type="ARBA" id="ARBA00004167"/>
    </source>
</evidence>
<comment type="caution">
    <text evidence="9">Lacks conserved residue(s) required for the propagation of feature annotation.</text>
</comment>
<keyword evidence="5 11" id="KW-1133">Transmembrane helix</keyword>
<evidence type="ECO:0000256" key="7">
    <source>
        <dbReference type="ARBA" id="ARBA00023157"/>
    </source>
</evidence>
<reference evidence="14" key="1">
    <citation type="submission" date="2025-08" db="UniProtKB">
        <authorList>
            <consortium name="Ensembl"/>
        </authorList>
    </citation>
    <scope>IDENTIFICATION</scope>
</reference>
<keyword evidence="15" id="KW-1185">Reference proteome</keyword>
<dbReference type="PROSITE" id="PS50287">
    <property type="entry name" value="SRCR_2"/>
    <property type="match status" value="9"/>
</dbReference>
<dbReference type="Pfam" id="PF00530">
    <property type="entry name" value="SRCR"/>
    <property type="match status" value="7"/>
</dbReference>
<keyword evidence="4" id="KW-0677">Repeat</keyword>
<keyword evidence="2 11" id="KW-0812">Transmembrane</keyword>
<evidence type="ECO:0000256" key="3">
    <source>
        <dbReference type="ARBA" id="ARBA00022729"/>
    </source>
</evidence>
<feature type="disulfide bond" evidence="9">
    <location>
        <begin position="168"/>
        <end position="229"/>
    </location>
</feature>
<dbReference type="SMART" id="SM00202">
    <property type="entry name" value="SR"/>
    <property type="match status" value="6"/>
</dbReference>
<evidence type="ECO:0000256" key="5">
    <source>
        <dbReference type="ARBA" id="ARBA00022989"/>
    </source>
</evidence>
<proteinExistence type="predicted"/>
<evidence type="ECO:0000256" key="2">
    <source>
        <dbReference type="ARBA" id="ARBA00022692"/>
    </source>
</evidence>
<evidence type="ECO:0000256" key="6">
    <source>
        <dbReference type="ARBA" id="ARBA00023136"/>
    </source>
</evidence>
<evidence type="ECO:0000259" key="13">
    <source>
        <dbReference type="PROSITE" id="PS50287"/>
    </source>
</evidence>
<dbReference type="RefSeq" id="XP_026189180.1">
    <property type="nucleotide sequence ID" value="XM_026333395.1"/>
</dbReference>
<evidence type="ECO:0000256" key="10">
    <source>
        <dbReference type="SAM" id="MobiDB-lite"/>
    </source>
</evidence>
<feature type="disulfide bond" evidence="9">
    <location>
        <begin position="1064"/>
        <end position="1074"/>
    </location>
</feature>
<feature type="domain" description="SRCR" evidence="13">
    <location>
        <begin position="508"/>
        <end position="607"/>
    </location>
</feature>
<feature type="disulfide bond" evidence="9">
    <location>
        <begin position="63"/>
        <end position="124"/>
    </location>
</feature>
<dbReference type="OrthoDB" id="8934573at2759"/>
<keyword evidence="8" id="KW-0325">Glycoprotein</keyword>
<evidence type="ECO:0000313" key="15">
    <source>
        <dbReference type="Proteomes" id="UP000261640"/>
    </source>
</evidence>
<evidence type="ECO:0000256" key="11">
    <source>
        <dbReference type="SAM" id="Phobius"/>
    </source>
</evidence>
<feature type="domain" description="SRCR" evidence="13">
    <location>
        <begin position="128"/>
        <end position="230"/>
    </location>
</feature>
<dbReference type="GeneID" id="113146109"/>
<feature type="domain" description="SRCR" evidence="13">
    <location>
        <begin position="604"/>
        <end position="707"/>
    </location>
</feature>
<sequence length="1288" mass="143442">MMWLLLFICIAHTELVVHAQGKTRLILAGENNPCEGHIKLYRENKWGYVGDKGWKRSTEEVVCRTTHCGDPLKDSTEDVYIPVNSPIWLNEVNCSGNEPHLEKCLFPGWNISVYRKDTVKKIKCSDNVKISLDRSQCAGVVQYSKDGGTHSGYFCDKNWGLEEANLVCNSLQCGQAKKIGVKQWENLEEFQTSNKTIIKCLDIINTVNNLWQCVTQESSTCQYPATVICEGHKKLQLKGNVSNVCSGRLETDKNGLWTEVNDTEATPDQWCQQMDCGTSISHRQDSNGTQLTCTDNVNVVLMDNDKLSQCYGAVHIKLNDSYYPVCGSQWNHKEAETVCKELNCGNVISFQGQKDIRSQHRGIMDLVTCEGNESSLWHCRAKRDKKLFPCSSNAYVTCADSIQVRLMDSPGKCAGRVEIKHEGKWKQVDVKGWADTNADIVCEQLNCGKQRKNSNERFSQGSHPQEFLSKHLNCDPNVVDISECFKDSSIPTNTVRETVGITCEAHKVVFLTGNDSCSGMVGIEHGTQSYWLSGSNETWNKESANVVCQQLHCGKLVSFTFESADKGQNAVWDQSYNCSSNDKSLFDCETTTASSYHNSSIATVKCSGKIQVNLTSECWGNVNICVDGMCGGVCADTWTDMQSLMICKNLGCGNTTLAAISQTQENKVIIKSLHTTKDSTNLTQSNIVKYAKNDNTCNQNAAYVVCPGSVKVRFSRSRDKCSGNVEVSYQGKWLPVCKSALGDVGTQNTICEELKCGRAADTTDYFGPQPTESHVISQIKCTAKDKKSIKACSITPETNRCELGGLQCSKWKKIKVSGICSGPVFVLSAGKMSPVSIEGWTDTEGTRLCKDLKCGEYKSKKPHRTSVTASFWNRMFNCANKSPRNIWDCENQTSPTLTEQLYIECKDEPKVKLSGNCGGEVSINNVEVCNTNWKYSDLICQEQNCSNAIGVNHLTTPNQDKKYYHVSCEDYHYNLGQCKTVLGKCSGNLVSAYCVANVMFNTTKKCGGQLLVNYRNKWESVCPLKLSSAFKEKLCLQLNCGSYNDTIAISNIKDKVKLDTSVECSDDIMDLRHCVRQKTCNDQPAEIYCNGYVRDIPIDPNKPPIPIVPIILGLIIILVVLMVIIIFVRSYISRRAKNAFKFQSSSMLKKDVEFESGNYDDINIKVNEMEDFSHGRFRSESEMMAENDSQSNTSFPYDDIDKATEAQPLTSLAATATHIHDDDDDHSNDGVAYEVEEPESYDDIANPEITQIKAEVHNSPKTTRENDAVAPADMVRREEDYLVPGQDG</sequence>
<feature type="compositionally biased region" description="Basic and acidic residues" evidence="10">
    <location>
        <begin position="1255"/>
        <end position="1267"/>
    </location>
</feature>
<feature type="domain" description="SRCR" evidence="13">
    <location>
        <begin position="404"/>
        <end position="504"/>
    </location>
</feature>
<dbReference type="FunFam" id="3.10.250.10:FF:000016">
    <property type="entry name" value="Scavenger receptor cysteine-rich protein type 12"/>
    <property type="match status" value="2"/>
</dbReference>
<dbReference type="InterPro" id="IPR036772">
    <property type="entry name" value="SRCR-like_dom_sf"/>
</dbReference>
<dbReference type="Gene3D" id="3.10.250.10">
    <property type="entry name" value="SRCR-like domain"/>
    <property type="match status" value="9"/>
</dbReference>